<dbReference type="InterPro" id="IPR013083">
    <property type="entry name" value="Znf_RING/FYVE/PHD"/>
</dbReference>
<dbReference type="Pfam" id="PF01363">
    <property type="entry name" value="FYVE"/>
    <property type="match status" value="1"/>
</dbReference>
<evidence type="ECO:0000256" key="3">
    <source>
        <dbReference type="ARBA" id="ARBA00022833"/>
    </source>
</evidence>
<dbReference type="InterPro" id="IPR017455">
    <property type="entry name" value="Znf_FYVE-rel"/>
</dbReference>
<dbReference type="GO" id="GO:0008270">
    <property type="term" value="F:zinc ion binding"/>
    <property type="evidence" value="ECO:0007669"/>
    <property type="project" value="UniProtKB-KW"/>
</dbReference>
<evidence type="ECO:0000259" key="6">
    <source>
        <dbReference type="PROSITE" id="PS50178"/>
    </source>
</evidence>
<keyword evidence="2 4" id="KW-0863">Zinc-finger</keyword>
<feature type="region of interest" description="Disordered" evidence="5">
    <location>
        <begin position="515"/>
        <end position="542"/>
    </location>
</feature>
<dbReference type="PANTHER" id="PTHR13510:SF44">
    <property type="entry name" value="RABENOSYN-5"/>
    <property type="match status" value="1"/>
</dbReference>
<proteinExistence type="predicted"/>
<dbReference type="InterPro" id="IPR011011">
    <property type="entry name" value="Znf_FYVE_PHD"/>
</dbReference>
<feature type="domain" description="FYVE-type" evidence="6">
    <location>
        <begin position="323"/>
        <end position="392"/>
    </location>
</feature>
<keyword evidence="1" id="KW-0479">Metal-binding</keyword>
<feature type="region of interest" description="Disordered" evidence="5">
    <location>
        <begin position="252"/>
        <end position="274"/>
    </location>
</feature>
<gene>
    <name evidence="7" type="ORF">BDA99DRAFT_235159</name>
</gene>
<evidence type="ECO:0000256" key="5">
    <source>
        <dbReference type="SAM" id="MobiDB-lite"/>
    </source>
</evidence>
<feature type="region of interest" description="Disordered" evidence="5">
    <location>
        <begin position="68"/>
        <end position="92"/>
    </location>
</feature>
<dbReference type="Gene3D" id="4.10.860.20">
    <property type="entry name" value="Rabenosyn, Rab binding domain"/>
    <property type="match status" value="1"/>
</dbReference>
<dbReference type="SUPFAM" id="SSF140125">
    <property type="entry name" value="Rabenosyn-5 Rab-binding domain-like"/>
    <property type="match status" value="1"/>
</dbReference>
<dbReference type="InterPro" id="IPR021565">
    <property type="entry name" value="Rbsn_Rab-bd"/>
</dbReference>
<keyword evidence="3" id="KW-0862">Zinc</keyword>
<evidence type="ECO:0000313" key="8">
    <source>
        <dbReference type="Proteomes" id="UP001209540"/>
    </source>
</evidence>
<dbReference type="Gene3D" id="3.30.40.10">
    <property type="entry name" value="Zinc/RING finger domain, C3HC4 (zinc finger)"/>
    <property type="match status" value="2"/>
</dbReference>
<dbReference type="InterPro" id="IPR013087">
    <property type="entry name" value="Znf_C2H2_type"/>
</dbReference>
<dbReference type="Proteomes" id="UP001209540">
    <property type="component" value="Unassembled WGS sequence"/>
</dbReference>
<dbReference type="PROSITE" id="PS50178">
    <property type="entry name" value="ZF_FYVE"/>
    <property type="match status" value="1"/>
</dbReference>
<dbReference type="InterPro" id="IPR052727">
    <property type="entry name" value="Rab4/Rab5_effector"/>
</dbReference>
<dbReference type="SUPFAM" id="SSF57903">
    <property type="entry name" value="FYVE/PHD zinc finger"/>
    <property type="match status" value="2"/>
</dbReference>
<reference evidence="7" key="1">
    <citation type="journal article" date="2022" name="IScience">
        <title>Evolution of zygomycete secretomes and the origins of terrestrial fungal ecologies.</title>
        <authorList>
            <person name="Chang Y."/>
            <person name="Wang Y."/>
            <person name="Mondo S."/>
            <person name="Ahrendt S."/>
            <person name="Andreopoulos W."/>
            <person name="Barry K."/>
            <person name="Beard J."/>
            <person name="Benny G.L."/>
            <person name="Blankenship S."/>
            <person name="Bonito G."/>
            <person name="Cuomo C."/>
            <person name="Desiro A."/>
            <person name="Gervers K.A."/>
            <person name="Hundley H."/>
            <person name="Kuo A."/>
            <person name="LaButti K."/>
            <person name="Lang B.F."/>
            <person name="Lipzen A."/>
            <person name="O'Donnell K."/>
            <person name="Pangilinan J."/>
            <person name="Reynolds N."/>
            <person name="Sandor L."/>
            <person name="Smith M.E."/>
            <person name="Tsang A."/>
            <person name="Grigoriev I.V."/>
            <person name="Stajich J.E."/>
            <person name="Spatafora J.W."/>
        </authorList>
    </citation>
    <scope>NUCLEOTIDE SEQUENCE</scope>
    <source>
        <strain evidence="7">RSA 2281</strain>
    </source>
</reference>
<feature type="compositionally biased region" description="Low complexity" evidence="5">
    <location>
        <begin position="70"/>
        <end position="91"/>
    </location>
</feature>
<dbReference type="PROSITE" id="PS00028">
    <property type="entry name" value="ZINC_FINGER_C2H2_1"/>
    <property type="match status" value="1"/>
</dbReference>
<evidence type="ECO:0000313" key="7">
    <source>
        <dbReference type="EMBL" id="KAI9274329.1"/>
    </source>
</evidence>
<comment type="caution">
    <text evidence="7">The sequence shown here is derived from an EMBL/GenBank/DDBJ whole genome shotgun (WGS) entry which is preliminary data.</text>
</comment>
<feature type="compositionally biased region" description="Polar residues" evidence="5">
    <location>
        <begin position="530"/>
        <end position="539"/>
    </location>
</feature>
<keyword evidence="8" id="KW-1185">Reference proteome</keyword>
<dbReference type="InterPro" id="IPR000306">
    <property type="entry name" value="Znf_FYVE"/>
</dbReference>
<dbReference type="EMBL" id="JAIXMP010000004">
    <property type="protein sequence ID" value="KAI9274329.1"/>
    <property type="molecule type" value="Genomic_DNA"/>
</dbReference>
<dbReference type="Pfam" id="PF11464">
    <property type="entry name" value="Rbsn"/>
    <property type="match status" value="1"/>
</dbReference>
<sequence length="599" mass="67531">MTSVRRSSAYNYEDYVPVQNIVCPICDSPCPSLQALNVHLDTTHTEEDTTGALLSWFRNAHKKVQTTLGSSSASLSVSPRSPPSNGSSNPVERSLKQLIDPAIMNSFSNLNLGNGNPIFFASDQDRQNEFFVTREHWQREGTHDTCGIPGCGKRAGKQHCRHCGKLFCDPHMQYEMKLDARARHDPVNGIWCRVCRGCYIGRQGYVETSGATRSLTAQFLKKRSKTIDRVHLESNRLEKRLEKLARIHHCADTGGSPHYRNSSPSPSLASLSLDRTDSISSKDSSIGSVMSPRSGFVSNGNSILSMKLKYRDGEQSVTRWEDDKSVHQCPLCTSTFTITNRKHHCRLCGRVVCGNVKCSKMIPLFLNMSSDCFDEEPVGDTRACRDCQRSVFRRKLRHEEAMHPMPIIQLYHQLTITRQKIEKLLPRFHDIIIIIDKEKVTHQSKETYQTAATIRKSLLDNFALYDTLAKSIKALPARSPSFRRLQSNVCTSANMYLQQNMLPLQMLPRILKPEKHGGKPASPNGKAITNGKSSPPSSMKKQDLQLQLQAFQEQEKLVEGFIQDAQHARKFDDVKTLKESLAELHDEIARIRSELSIAH</sequence>
<dbReference type="SMART" id="SM00064">
    <property type="entry name" value="FYVE"/>
    <property type="match status" value="2"/>
</dbReference>
<dbReference type="PANTHER" id="PTHR13510">
    <property type="entry name" value="FYVE-FINGER-CONTAINING RAB5 EFFECTOR PROTEIN RABENOSYN-5-RELATED"/>
    <property type="match status" value="1"/>
</dbReference>
<name>A0AAD5PHI8_9FUNG</name>
<evidence type="ECO:0000256" key="2">
    <source>
        <dbReference type="ARBA" id="ARBA00022771"/>
    </source>
</evidence>
<dbReference type="CDD" id="cd15737">
    <property type="entry name" value="FYVE2_Vac1p_like"/>
    <property type="match status" value="1"/>
</dbReference>
<feature type="compositionally biased region" description="Low complexity" evidence="5">
    <location>
        <begin position="262"/>
        <end position="274"/>
    </location>
</feature>
<evidence type="ECO:0000256" key="4">
    <source>
        <dbReference type="PROSITE-ProRule" id="PRU00091"/>
    </source>
</evidence>
<evidence type="ECO:0000256" key="1">
    <source>
        <dbReference type="ARBA" id="ARBA00022723"/>
    </source>
</evidence>
<reference evidence="7" key="2">
    <citation type="submission" date="2023-02" db="EMBL/GenBank/DDBJ databases">
        <authorList>
            <consortium name="DOE Joint Genome Institute"/>
            <person name="Mondo S.J."/>
            <person name="Chang Y."/>
            <person name="Wang Y."/>
            <person name="Ahrendt S."/>
            <person name="Andreopoulos W."/>
            <person name="Barry K."/>
            <person name="Beard J."/>
            <person name="Benny G.L."/>
            <person name="Blankenship S."/>
            <person name="Bonito G."/>
            <person name="Cuomo C."/>
            <person name="Desiro A."/>
            <person name="Gervers K.A."/>
            <person name="Hundley H."/>
            <person name="Kuo A."/>
            <person name="LaButti K."/>
            <person name="Lang B.F."/>
            <person name="Lipzen A."/>
            <person name="O'Donnell K."/>
            <person name="Pangilinan J."/>
            <person name="Reynolds N."/>
            <person name="Sandor L."/>
            <person name="Smith M.W."/>
            <person name="Tsang A."/>
            <person name="Grigoriev I.V."/>
            <person name="Stajich J.E."/>
            <person name="Spatafora J.W."/>
        </authorList>
    </citation>
    <scope>NUCLEOTIDE SEQUENCE</scope>
    <source>
        <strain evidence="7">RSA 2281</strain>
    </source>
</reference>
<protein>
    <recommendedName>
        <fullName evidence="6">FYVE-type domain-containing protein</fullName>
    </recommendedName>
</protein>
<dbReference type="AlphaFoldDB" id="A0AAD5PHI8"/>
<accession>A0AAD5PHI8</accession>
<dbReference type="InterPro" id="IPR036531">
    <property type="entry name" value="Rbsn_Rab-bd_sf"/>
</dbReference>
<organism evidence="7 8">
    <name type="scientific">Phascolomyces articulosus</name>
    <dbReference type="NCBI Taxonomy" id="60185"/>
    <lineage>
        <taxon>Eukaryota</taxon>
        <taxon>Fungi</taxon>
        <taxon>Fungi incertae sedis</taxon>
        <taxon>Mucoromycota</taxon>
        <taxon>Mucoromycotina</taxon>
        <taxon>Mucoromycetes</taxon>
        <taxon>Mucorales</taxon>
        <taxon>Lichtheimiaceae</taxon>
        <taxon>Phascolomyces</taxon>
    </lineage>
</organism>